<dbReference type="PANTHER" id="PTHR43386">
    <property type="entry name" value="OLIGOPEPTIDE TRANSPORT SYSTEM PERMEASE PROTEIN APPC"/>
    <property type="match status" value="1"/>
</dbReference>
<comment type="subcellular location">
    <subcellularLocation>
        <location evidence="1 7">Cell membrane</location>
        <topology evidence="1 7">Multi-pass membrane protein</topology>
    </subcellularLocation>
</comment>
<dbReference type="GO" id="GO:0055085">
    <property type="term" value="P:transmembrane transport"/>
    <property type="evidence" value="ECO:0007669"/>
    <property type="project" value="InterPro"/>
</dbReference>
<evidence type="ECO:0000256" key="6">
    <source>
        <dbReference type="ARBA" id="ARBA00023136"/>
    </source>
</evidence>
<dbReference type="PROSITE" id="PS50928">
    <property type="entry name" value="ABC_TM1"/>
    <property type="match status" value="1"/>
</dbReference>
<dbReference type="Gene3D" id="1.10.3720.10">
    <property type="entry name" value="MetI-like"/>
    <property type="match status" value="1"/>
</dbReference>
<sequence>MGPPVETLETMLETELPAEPADTLLDDIGHAFRNNRLAIAGLGVVGCLVLVALLVPWISPHDPFQVDLDQRLLAPSWSHWLGTDKFGRDLLTRILYGTRISLMVGLVPSFLSMLIGTLMGIVSGFYGGKTDFAIMRLADVMIAFPSLLLAMVVMYTLGASLINIFIALGVVGWAGIARVVRSQTLSLRTKEFVEAAHANGVRRPVIMLRHIFPNVLPTLIVLFSLGIPEAIMWESTLSFLGVGAQPPTPSWGLLVANGKAFLFSAPWVAIAPGVAILITVLAFNFMGDGLRDALDPYMKD</sequence>
<dbReference type="KEGG" id="dov:DSCO28_46800"/>
<dbReference type="Pfam" id="PF12911">
    <property type="entry name" value="OppC_N"/>
    <property type="match status" value="1"/>
</dbReference>
<organism evidence="9 10">
    <name type="scientific">Desulfosarcina ovata subsp. sediminis</name>
    <dbReference type="NCBI Taxonomy" id="885957"/>
    <lineage>
        <taxon>Bacteria</taxon>
        <taxon>Pseudomonadati</taxon>
        <taxon>Thermodesulfobacteriota</taxon>
        <taxon>Desulfobacteria</taxon>
        <taxon>Desulfobacterales</taxon>
        <taxon>Desulfosarcinaceae</taxon>
        <taxon>Desulfosarcina</taxon>
    </lineage>
</organism>
<feature type="transmembrane region" description="Helical" evidence="7">
    <location>
        <begin position="211"/>
        <end position="233"/>
    </location>
</feature>
<dbReference type="InterPro" id="IPR050366">
    <property type="entry name" value="BP-dependent_transpt_permease"/>
</dbReference>
<proteinExistence type="inferred from homology"/>
<evidence type="ECO:0000259" key="8">
    <source>
        <dbReference type="PROSITE" id="PS50928"/>
    </source>
</evidence>
<evidence type="ECO:0000256" key="2">
    <source>
        <dbReference type="ARBA" id="ARBA00022448"/>
    </source>
</evidence>
<dbReference type="SUPFAM" id="SSF161098">
    <property type="entry name" value="MetI-like"/>
    <property type="match status" value="1"/>
</dbReference>
<keyword evidence="2 7" id="KW-0813">Transport</keyword>
<keyword evidence="4 7" id="KW-0812">Transmembrane</keyword>
<accession>A0A5K7ZVB2</accession>
<dbReference type="InterPro" id="IPR025966">
    <property type="entry name" value="OppC_N"/>
</dbReference>
<keyword evidence="5 7" id="KW-1133">Transmembrane helix</keyword>
<dbReference type="Pfam" id="PF00528">
    <property type="entry name" value="BPD_transp_1"/>
    <property type="match status" value="1"/>
</dbReference>
<dbReference type="InterPro" id="IPR035906">
    <property type="entry name" value="MetI-like_sf"/>
</dbReference>
<keyword evidence="6 7" id="KW-0472">Membrane</keyword>
<protein>
    <submittedName>
        <fullName evidence="9">Glutathione ABC transporter permease GsiD</fullName>
    </submittedName>
</protein>
<dbReference type="GO" id="GO:0005886">
    <property type="term" value="C:plasma membrane"/>
    <property type="evidence" value="ECO:0007669"/>
    <property type="project" value="UniProtKB-SubCell"/>
</dbReference>
<evidence type="ECO:0000256" key="1">
    <source>
        <dbReference type="ARBA" id="ARBA00004651"/>
    </source>
</evidence>
<dbReference type="InterPro" id="IPR000515">
    <property type="entry name" value="MetI-like"/>
</dbReference>
<dbReference type="CDD" id="cd06261">
    <property type="entry name" value="TM_PBP2"/>
    <property type="match status" value="1"/>
</dbReference>
<dbReference type="AlphaFoldDB" id="A0A5K7ZVB2"/>
<reference evidence="9 10" key="1">
    <citation type="submission" date="2019-11" db="EMBL/GenBank/DDBJ databases">
        <title>Comparative genomics of hydrocarbon-degrading Desulfosarcina strains.</title>
        <authorList>
            <person name="Watanabe M."/>
            <person name="Kojima H."/>
            <person name="Fukui M."/>
        </authorList>
    </citation>
    <scope>NUCLEOTIDE SEQUENCE [LARGE SCALE GENOMIC DNA]</scope>
    <source>
        <strain evidence="9 10">28bB2T</strain>
    </source>
</reference>
<feature type="transmembrane region" description="Helical" evidence="7">
    <location>
        <begin position="260"/>
        <end position="283"/>
    </location>
</feature>
<evidence type="ECO:0000256" key="7">
    <source>
        <dbReference type="RuleBase" id="RU363032"/>
    </source>
</evidence>
<feature type="transmembrane region" description="Helical" evidence="7">
    <location>
        <begin position="137"/>
        <end position="155"/>
    </location>
</feature>
<feature type="transmembrane region" description="Helical" evidence="7">
    <location>
        <begin position="100"/>
        <end position="125"/>
    </location>
</feature>
<gene>
    <name evidence="9" type="ORF">DSCO28_46800</name>
</gene>
<feature type="transmembrane region" description="Helical" evidence="7">
    <location>
        <begin position="37"/>
        <end position="58"/>
    </location>
</feature>
<comment type="similarity">
    <text evidence="7">Belongs to the binding-protein-dependent transport system permease family.</text>
</comment>
<feature type="domain" description="ABC transmembrane type-1" evidence="8">
    <location>
        <begin position="98"/>
        <end position="287"/>
    </location>
</feature>
<evidence type="ECO:0000313" key="9">
    <source>
        <dbReference type="EMBL" id="BBO84114.1"/>
    </source>
</evidence>
<dbReference type="Proteomes" id="UP000425960">
    <property type="component" value="Chromosome"/>
</dbReference>
<keyword evidence="3" id="KW-1003">Cell membrane</keyword>
<evidence type="ECO:0000256" key="5">
    <source>
        <dbReference type="ARBA" id="ARBA00022989"/>
    </source>
</evidence>
<feature type="transmembrane region" description="Helical" evidence="7">
    <location>
        <begin position="161"/>
        <end position="180"/>
    </location>
</feature>
<dbReference type="PANTHER" id="PTHR43386:SF1">
    <property type="entry name" value="D,D-DIPEPTIDE TRANSPORT SYSTEM PERMEASE PROTEIN DDPC-RELATED"/>
    <property type="match status" value="1"/>
</dbReference>
<evidence type="ECO:0000256" key="3">
    <source>
        <dbReference type="ARBA" id="ARBA00022475"/>
    </source>
</evidence>
<evidence type="ECO:0000256" key="4">
    <source>
        <dbReference type="ARBA" id="ARBA00022692"/>
    </source>
</evidence>
<dbReference type="EMBL" id="AP021876">
    <property type="protein sequence ID" value="BBO84114.1"/>
    <property type="molecule type" value="Genomic_DNA"/>
</dbReference>
<evidence type="ECO:0000313" key="10">
    <source>
        <dbReference type="Proteomes" id="UP000425960"/>
    </source>
</evidence>
<name>A0A5K7ZVB2_9BACT</name>